<reference evidence="2" key="1">
    <citation type="submission" date="2022-12" db="EMBL/GenBank/DDBJ databases">
        <title>Jiella pelagia sp. nov., isolated from phosphonate enriched culture of Northwest Pacific surface seawater.</title>
        <authorList>
            <person name="Shin D.Y."/>
            <person name="Hwang C.Y."/>
        </authorList>
    </citation>
    <scope>NUCLEOTIDE SEQUENCE</scope>
    <source>
        <strain evidence="2">HL-NP1</strain>
        <plasmid evidence="2">unnamed2</plasmid>
    </source>
</reference>
<feature type="transmembrane region" description="Helical" evidence="1">
    <location>
        <begin position="57"/>
        <end position="75"/>
    </location>
</feature>
<keyword evidence="1" id="KW-0812">Transmembrane</keyword>
<organism evidence="2 3">
    <name type="scientific">Jiella pelagia</name>
    <dbReference type="NCBI Taxonomy" id="2986949"/>
    <lineage>
        <taxon>Bacteria</taxon>
        <taxon>Pseudomonadati</taxon>
        <taxon>Pseudomonadota</taxon>
        <taxon>Alphaproteobacteria</taxon>
        <taxon>Hyphomicrobiales</taxon>
        <taxon>Aurantimonadaceae</taxon>
        <taxon>Jiella</taxon>
    </lineage>
</organism>
<keyword evidence="2" id="KW-0614">Plasmid</keyword>
<evidence type="ECO:0000313" key="3">
    <source>
        <dbReference type="Proteomes" id="UP001164020"/>
    </source>
</evidence>
<geneLocation type="plasmid" evidence="2 3">
    <name>unnamed2</name>
</geneLocation>
<keyword evidence="3" id="KW-1185">Reference proteome</keyword>
<evidence type="ECO:0000313" key="2">
    <source>
        <dbReference type="EMBL" id="WAP71410.1"/>
    </source>
</evidence>
<keyword evidence="1" id="KW-1133">Transmembrane helix</keyword>
<accession>A0ABY7C9E4</accession>
<dbReference type="RefSeq" id="WP_139802389.1">
    <property type="nucleotide sequence ID" value="NZ_CP114030.1"/>
</dbReference>
<protein>
    <submittedName>
        <fullName evidence="2">Uncharacterized protein</fullName>
    </submittedName>
</protein>
<sequence>MTISRRPSSGIAGRPFLGATGPLKEIYPRDKRALHAVGWHFSPVHLYCRTMNHARRILAVLLLLAFGLGTPAYAVQSGEINQAVIEAGMDMSQPAMAAGMEQSMPDGCDACGGNMAMSPSACFTTCVGVQDAAARSGLAFELSDAIFIGVPDRRLRSVQSAPEPFPPRLTILS</sequence>
<keyword evidence="1" id="KW-0472">Membrane</keyword>
<dbReference type="Proteomes" id="UP001164020">
    <property type="component" value="Plasmid unnamed2"/>
</dbReference>
<dbReference type="EMBL" id="CP114030">
    <property type="protein sequence ID" value="WAP71410.1"/>
    <property type="molecule type" value="Genomic_DNA"/>
</dbReference>
<proteinExistence type="predicted"/>
<gene>
    <name evidence="2" type="ORF">OH818_28405</name>
</gene>
<name>A0ABY7C9E4_9HYPH</name>
<evidence type="ECO:0000256" key="1">
    <source>
        <dbReference type="SAM" id="Phobius"/>
    </source>
</evidence>